<dbReference type="InterPro" id="IPR000160">
    <property type="entry name" value="GGDEF_dom"/>
</dbReference>
<dbReference type="Proteomes" id="UP000742786">
    <property type="component" value="Unassembled WGS sequence"/>
</dbReference>
<dbReference type="Gene3D" id="3.30.70.270">
    <property type="match status" value="1"/>
</dbReference>
<comment type="caution">
    <text evidence="2">The sequence shown here is derived from an EMBL/GenBank/DDBJ whole genome shotgun (WGS) entry which is preliminary data.</text>
</comment>
<reference evidence="2" key="1">
    <citation type="submission" date="2021-04" db="EMBL/GenBank/DDBJ databases">
        <authorList>
            <person name="Hornung B."/>
        </authorList>
    </citation>
    <scope>NUCLEOTIDE SEQUENCE</scope>
    <source>
        <strain evidence="2">G5G6</strain>
    </source>
</reference>
<dbReference type="AlphaFoldDB" id="A0A916J8S8"/>
<evidence type="ECO:0000313" key="3">
    <source>
        <dbReference type="Proteomes" id="UP000742786"/>
    </source>
</evidence>
<dbReference type="RefSeq" id="WP_220637031.1">
    <property type="nucleotide sequence ID" value="NZ_CAJQUM010000001.1"/>
</dbReference>
<accession>A0A916J8S8</accession>
<gene>
    <name evidence="2" type="ORF">GTOL_13155</name>
</gene>
<dbReference type="InterPro" id="IPR029787">
    <property type="entry name" value="Nucleotide_cyclase"/>
</dbReference>
<feature type="domain" description="GGDEF" evidence="1">
    <location>
        <begin position="26"/>
        <end position="108"/>
    </location>
</feature>
<evidence type="ECO:0000259" key="1">
    <source>
        <dbReference type="Pfam" id="PF00990"/>
    </source>
</evidence>
<keyword evidence="3" id="KW-1185">Reference proteome</keyword>
<dbReference type="Pfam" id="PF00990">
    <property type="entry name" value="GGDEF"/>
    <property type="match status" value="1"/>
</dbReference>
<dbReference type="SUPFAM" id="SSF55073">
    <property type="entry name" value="Nucleotide cyclase"/>
    <property type="match status" value="1"/>
</dbReference>
<name>A0A916J8S8_9PROT</name>
<sequence>MSQQDLELREKFLFTLEWLLAVTERYTGHVQFGLIHIDFVNPRVLGDAFGAQEASKKLDEVLHCLSKSFRKTDLVMRDGVDFWILVPYTAADGRLAEKVKDIIEIASQSGLHLVERDISIFSLPFNKRELEQNCSATEFLAHLKKNHIALANHVISLPPGSTFSTMAKARA</sequence>
<dbReference type="InterPro" id="IPR043128">
    <property type="entry name" value="Rev_trsase/Diguanyl_cyclase"/>
</dbReference>
<dbReference type="EMBL" id="CAJQUM010000001">
    <property type="protein sequence ID" value="CAG4885272.1"/>
    <property type="molecule type" value="Genomic_DNA"/>
</dbReference>
<proteinExistence type="predicted"/>
<protein>
    <recommendedName>
        <fullName evidence="1">GGDEF domain-containing protein</fullName>
    </recommendedName>
</protein>
<evidence type="ECO:0000313" key="2">
    <source>
        <dbReference type="EMBL" id="CAG4885272.1"/>
    </source>
</evidence>
<organism evidence="2 3">
    <name type="scientific">Georgfuchsia toluolica</name>
    <dbReference type="NCBI Taxonomy" id="424218"/>
    <lineage>
        <taxon>Bacteria</taxon>
        <taxon>Pseudomonadati</taxon>
        <taxon>Pseudomonadota</taxon>
        <taxon>Betaproteobacteria</taxon>
        <taxon>Nitrosomonadales</taxon>
        <taxon>Sterolibacteriaceae</taxon>
        <taxon>Georgfuchsia</taxon>
    </lineage>
</organism>